<comment type="caution">
    <text evidence="2">The sequence shown here is derived from an EMBL/GenBank/DDBJ whole genome shotgun (WGS) entry which is preliminary data.</text>
</comment>
<evidence type="ECO:0000313" key="2">
    <source>
        <dbReference type="EMBL" id="KAK4183876.1"/>
    </source>
</evidence>
<feature type="compositionally biased region" description="Polar residues" evidence="1">
    <location>
        <begin position="138"/>
        <end position="154"/>
    </location>
</feature>
<dbReference type="Proteomes" id="UP001302126">
    <property type="component" value="Unassembled WGS sequence"/>
</dbReference>
<gene>
    <name evidence="2" type="ORF">QBC35DRAFT_349291</name>
</gene>
<proteinExistence type="predicted"/>
<evidence type="ECO:0000256" key="1">
    <source>
        <dbReference type="SAM" id="MobiDB-lite"/>
    </source>
</evidence>
<protein>
    <submittedName>
        <fullName evidence="2">Uncharacterized protein</fullName>
    </submittedName>
</protein>
<feature type="region of interest" description="Disordered" evidence="1">
    <location>
        <begin position="138"/>
        <end position="172"/>
    </location>
</feature>
<keyword evidence="3" id="KW-1185">Reference proteome</keyword>
<accession>A0AAN7ACS8</accession>
<organism evidence="2 3">
    <name type="scientific">Podospora australis</name>
    <dbReference type="NCBI Taxonomy" id="1536484"/>
    <lineage>
        <taxon>Eukaryota</taxon>
        <taxon>Fungi</taxon>
        <taxon>Dikarya</taxon>
        <taxon>Ascomycota</taxon>
        <taxon>Pezizomycotina</taxon>
        <taxon>Sordariomycetes</taxon>
        <taxon>Sordariomycetidae</taxon>
        <taxon>Sordariales</taxon>
        <taxon>Podosporaceae</taxon>
        <taxon>Podospora</taxon>
    </lineage>
</organism>
<feature type="non-terminal residue" evidence="2">
    <location>
        <position position="194"/>
    </location>
</feature>
<name>A0AAN7ACS8_9PEZI</name>
<reference evidence="2" key="2">
    <citation type="submission" date="2023-05" db="EMBL/GenBank/DDBJ databases">
        <authorList>
            <consortium name="Lawrence Berkeley National Laboratory"/>
            <person name="Steindorff A."/>
            <person name="Hensen N."/>
            <person name="Bonometti L."/>
            <person name="Westerberg I."/>
            <person name="Brannstrom I.O."/>
            <person name="Guillou S."/>
            <person name="Cros-Aarteil S."/>
            <person name="Calhoun S."/>
            <person name="Haridas S."/>
            <person name="Kuo A."/>
            <person name="Mondo S."/>
            <person name="Pangilinan J."/>
            <person name="Riley R."/>
            <person name="Labutti K."/>
            <person name="Andreopoulos B."/>
            <person name="Lipzen A."/>
            <person name="Chen C."/>
            <person name="Yanf M."/>
            <person name="Daum C."/>
            <person name="Ng V."/>
            <person name="Clum A."/>
            <person name="Ohm R."/>
            <person name="Martin F."/>
            <person name="Silar P."/>
            <person name="Natvig D."/>
            <person name="Lalanne C."/>
            <person name="Gautier V."/>
            <person name="Ament-Velasquez S.L."/>
            <person name="Kruys A."/>
            <person name="Hutchinson M.I."/>
            <person name="Powell A.J."/>
            <person name="Barry K."/>
            <person name="Miller A.N."/>
            <person name="Grigoriev I.V."/>
            <person name="Debuchy R."/>
            <person name="Gladieux P."/>
            <person name="Thoren M.H."/>
            <person name="Johannesson H."/>
        </authorList>
    </citation>
    <scope>NUCLEOTIDE SEQUENCE</scope>
    <source>
        <strain evidence="2">PSN309</strain>
    </source>
</reference>
<dbReference type="EMBL" id="MU864518">
    <property type="protein sequence ID" value="KAK4183876.1"/>
    <property type="molecule type" value="Genomic_DNA"/>
</dbReference>
<evidence type="ECO:0000313" key="3">
    <source>
        <dbReference type="Proteomes" id="UP001302126"/>
    </source>
</evidence>
<sequence>CSSKFSSFFWTQTPPFPTDGSPLKSYLDSAFPPVVTSTLGGNGGWSIDGPRITAICSTEMRWRVTPLTPTATAIASLYSSYTSAWTKWVLAAKPEATSLAKECTGAAGQYLAAVATDQAECLVAYSAMHSLYLSHDNSGHSTGTPSGASETQPPATGTSTGGAAESTLSTAGAGPRETGYIAAAMAVAGVAAAL</sequence>
<reference evidence="2" key="1">
    <citation type="journal article" date="2023" name="Mol. Phylogenet. Evol.">
        <title>Genome-scale phylogeny and comparative genomics of the fungal order Sordariales.</title>
        <authorList>
            <person name="Hensen N."/>
            <person name="Bonometti L."/>
            <person name="Westerberg I."/>
            <person name="Brannstrom I.O."/>
            <person name="Guillou S."/>
            <person name="Cros-Aarteil S."/>
            <person name="Calhoun S."/>
            <person name="Haridas S."/>
            <person name="Kuo A."/>
            <person name="Mondo S."/>
            <person name="Pangilinan J."/>
            <person name="Riley R."/>
            <person name="LaButti K."/>
            <person name="Andreopoulos B."/>
            <person name="Lipzen A."/>
            <person name="Chen C."/>
            <person name="Yan M."/>
            <person name="Daum C."/>
            <person name="Ng V."/>
            <person name="Clum A."/>
            <person name="Steindorff A."/>
            <person name="Ohm R.A."/>
            <person name="Martin F."/>
            <person name="Silar P."/>
            <person name="Natvig D.O."/>
            <person name="Lalanne C."/>
            <person name="Gautier V."/>
            <person name="Ament-Velasquez S.L."/>
            <person name="Kruys A."/>
            <person name="Hutchinson M.I."/>
            <person name="Powell A.J."/>
            <person name="Barry K."/>
            <person name="Miller A.N."/>
            <person name="Grigoriev I.V."/>
            <person name="Debuchy R."/>
            <person name="Gladieux P."/>
            <person name="Hiltunen Thoren M."/>
            <person name="Johannesson H."/>
        </authorList>
    </citation>
    <scope>NUCLEOTIDE SEQUENCE</scope>
    <source>
        <strain evidence="2">PSN309</strain>
    </source>
</reference>
<feature type="compositionally biased region" description="Low complexity" evidence="1">
    <location>
        <begin position="155"/>
        <end position="172"/>
    </location>
</feature>
<dbReference type="AlphaFoldDB" id="A0AAN7ACS8"/>
<feature type="non-terminal residue" evidence="2">
    <location>
        <position position="1"/>
    </location>
</feature>